<dbReference type="Gene3D" id="1.10.10.10">
    <property type="entry name" value="Winged helix-like DNA-binding domain superfamily/Winged helix DNA-binding domain"/>
    <property type="match status" value="1"/>
</dbReference>
<evidence type="ECO:0000313" key="6">
    <source>
        <dbReference type="Proteomes" id="UP000219994"/>
    </source>
</evidence>
<evidence type="ECO:0000313" key="5">
    <source>
        <dbReference type="EMBL" id="PDQ35092.1"/>
    </source>
</evidence>
<dbReference type="Gene3D" id="3.40.1410.10">
    <property type="entry name" value="Chorismate lyase-like"/>
    <property type="match status" value="1"/>
</dbReference>
<proteinExistence type="predicted"/>
<dbReference type="GO" id="GO:0045892">
    <property type="term" value="P:negative regulation of DNA-templated transcription"/>
    <property type="evidence" value="ECO:0007669"/>
    <property type="project" value="TreeGrafter"/>
</dbReference>
<keyword evidence="1" id="KW-0805">Transcription regulation</keyword>
<dbReference type="InterPro" id="IPR011663">
    <property type="entry name" value="UTRA"/>
</dbReference>
<keyword evidence="3" id="KW-0804">Transcription</keyword>
<dbReference type="GO" id="GO:0003677">
    <property type="term" value="F:DNA binding"/>
    <property type="evidence" value="ECO:0007669"/>
    <property type="project" value="UniProtKB-KW"/>
</dbReference>
<dbReference type="CDD" id="cd07377">
    <property type="entry name" value="WHTH_GntR"/>
    <property type="match status" value="1"/>
</dbReference>
<dbReference type="SMART" id="SM00345">
    <property type="entry name" value="HTH_GNTR"/>
    <property type="match status" value="1"/>
</dbReference>
<organism evidence="5 6">
    <name type="scientific">Candidatus Lumbricidiphila eiseniae</name>
    <dbReference type="NCBI Taxonomy" id="1969409"/>
    <lineage>
        <taxon>Bacteria</taxon>
        <taxon>Bacillati</taxon>
        <taxon>Actinomycetota</taxon>
        <taxon>Actinomycetes</taxon>
        <taxon>Micrococcales</taxon>
        <taxon>Microbacteriaceae</taxon>
        <taxon>Candidatus Lumbricidiphila</taxon>
    </lineage>
</organism>
<dbReference type="SUPFAM" id="SSF64288">
    <property type="entry name" value="Chorismate lyase-like"/>
    <property type="match status" value="1"/>
</dbReference>
<keyword evidence="2" id="KW-0238">DNA-binding</keyword>
<dbReference type="Proteomes" id="UP000219994">
    <property type="component" value="Unassembled WGS sequence"/>
</dbReference>
<dbReference type="SUPFAM" id="SSF46785">
    <property type="entry name" value="Winged helix' DNA-binding domain"/>
    <property type="match status" value="1"/>
</dbReference>
<dbReference type="Pfam" id="PF07702">
    <property type="entry name" value="UTRA"/>
    <property type="match status" value="1"/>
</dbReference>
<dbReference type="InterPro" id="IPR036390">
    <property type="entry name" value="WH_DNA-bd_sf"/>
</dbReference>
<protein>
    <recommendedName>
        <fullName evidence="4">HTH gntR-type domain-containing protein</fullName>
    </recommendedName>
</protein>
<dbReference type="InterPro" id="IPR028978">
    <property type="entry name" value="Chorismate_lyase_/UTRA_dom_sf"/>
</dbReference>
<name>A0A2A6FQD8_9MICO</name>
<dbReference type="EMBL" id="NAEP01000041">
    <property type="protein sequence ID" value="PDQ35092.1"/>
    <property type="molecule type" value="Genomic_DNA"/>
</dbReference>
<dbReference type="GO" id="GO:0003700">
    <property type="term" value="F:DNA-binding transcription factor activity"/>
    <property type="evidence" value="ECO:0007669"/>
    <property type="project" value="InterPro"/>
</dbReference>
<dbReference type="PROSITE" id="PS50949">
    <property type="entry name" value="HTH_GNTR"/>
    <property type="match status" value="1"/>
</dbReference>
<dbReference type="SMART" id="SM00866">
    <property type="entry name" value="UTRA"/>
    <property type="match status" value="1"/>
</dbReference>
<evidence type="ECO:0000259" key="4">
    <source>
        <dbReference type="PROSITE" id="PS50949"/>
    </source>
</evidence>
<dbReference type="PRINTS" id="PR00035">
    <property type="entry name" value="HTHGNTR"/>
</dbReference>
<dbReference type="InterPro" id="IPR000524">
    <property type="entry name" value="Tscrpt_reg_HTH_GntR"/>
</dbReference>
<sequence length="266" mass="29470">MTAESFVQPIATMATVVDRKSPLPAWAQVERDLRALIDQKLEIGSRLPTENELASIYGVSRITVRQALSGLADHGYVERRQGTGTFVADRPRLVQHDFGLMTPWRDRFRAAGETAASVHLQDSAVENEPYELSRELPVAERETERLHKKRLHMVNGRAIGLTDSWLAGRAVAAVRDIPLIEASVSKTLEAVGLVPTRVEHFLEVRSVNSSESTLLQAGLGSQVFADWSIGRIDGELIETSRTVWLGSRVRFHYATGLHGAQTLRAE</sequence>
<dbReference type="Pfam" id="PF00392">
    <property type="entry name" value="GntR"/>
    <property type="match status" value="1"/>
</dbReference>
<dbReference type="AlphaFoldDB" id="A0A2A6FQD8"/>
<dbReference type="InterPro" id="IPR036388">
    <property type="entry name" value="WH-like_DNA-bd_sf"/>
</dbReference>
<accession>A0A2A6FQD8</accession>
<evidence type="ECO:0000256" key="3">
    <source>
        <dbReference type="ARBA" id="ARBA00023163"/>
    </source>
</evidence>
<comment type="caution">
    <text evidence="5">The sequence shown here is derived from an EMBL/GenBank/DDBJ whole genome shotgun (WGS) entry which is preliminary data.</text>
</comment>
<dbReference type="PANTHER" id="PTHR44846">
    <property type="entry name" value="MANNOSYL-D-GLYCERATE TRANSPORT/METABOLISM SYSTEM REPRESSOR MNGR-RELATED"/>
    <property type="match status" value="1"/>
</dbReference>
<evidence type="ECO:0000256" key="1">
    <source>
        <dbReference type="ARBA" id="ARBA00023015"/>
    </source>
</evidence>
<dbReference type="PANTHER" id="PTHR44846:SF17">
    <property type="entry name" value="GNTR-FAMILY TRANSCRIPTIONAL REGULATOR"/>
    <property type="match status" value="1"/>
</dbReference>
<evidence type="ECO:0000256" key="2">
    <source>
        <dbReference type="ARBA" id="ARBA00023125"/>
    </source>
</evidence>
<feature type="domain" description="HTH gntR-type" evidence="4">
    <location>
        <begin position="23"/>
        <end position="90"/>
    </location>
</feature>
<reference evidence="6" key="1">
    <citation type="submission" date="2017-03" db="EMBL/GenBank/DDBJ databases">
        <authorList>
            <person name="Lund M.B."/>
        </authorList>
    </citation>
    <scope>NUCLEOTIDE SEQUENCE [LARGE SCALE GENOMIC DNA]</scope>
</reference>
<gene>
    <name evidence="5" type="ORF">B5766_08195</name>
</gene>
<dbReference type="InterPro" id="IPR050679">
    <property type="entry name" value="Bact_HTH_transcr_reg"/>
</dbReference>